<proteinExistence type="inferred from homology"/>
<protein>
    <recommendedName>
        <fullName evidence="9">BioF2-like acetyltransferase domain-containing protein</fullName>
    </recommendedName>
</protein>
<keyword evidence="5" id="KW-0012">Acyltransferase</keyword>
<evidence type="ECO:0008006" key="9">
    <source>
        <dbReference type="Google" id="ProtNLM"/>
    </source>
</evidence>
<dbReference type="Proteomes" id="UP000178797">
    <property type="component" value="Unassembled WGS sequence"/>
</dbReference>
<dbReference type="AlphaFoldDB" id="A0A1F7RQK2"/>
<dbReference type="Gene3D" id="3.40.630.30">
    <property type="match status" value="2"/>
</dbReference>
<evidence type="ECO:0000256" key="2">
    <source>
        <dbReference type="ARBA" id="ARBA00022679"/>
    </source>
</evidence>
<dbReference type="InterPro" id="IPR016181">
    <property type="entry name" value="Acyl_CoA_acyltransferase"/>
</dbReference>
<evidence type="ECO:0000256" key="3">
    <source>
        <dbReference type="ARBA" id="ARBA00022960"/>
    </source>
</evidence>
<keyword evidence="2" id="KW-0808">Transferase</keyword>
<dbReference type="InterPro" id="IPR050644">
    <property type="entry name" value="PG_Glycine_Bridge_Synth"/>
</dbReference>
<dbReference type="SUPFAM" id="SSF55729">
    <property type="entry name" value="Acyl-CoA N-acyltransferases (Nat)"/>
    <property type="match status" value="2"/>
</dbReference>
<gene>
    <name evidence="7" type="ORF">A2W05_01735</name>
</gene>
<comment type="similarity">
    <text evidence="1">Belongs to the FemABX family.</text>
</comment>
<evidence type="ECO:0000256" key="4">
    <source>
        <dbReference type="ARBA" id="ARBA00022984"/>
    </source>
</evidence>
<evidence type="ECO:0000313" key="8">
    <source>
        <dbReference type="Proteomes" id="UP000178797"/>
    </source>
</evidence>
<dbReference type="InterPro" id="IPR003447">
    <property type="entry name" value="FEMABX"/>
</dbReference>
<dbReference type="PANTHER" id="PTHR36174:SF1">
    <property type="entry name" value="LIPID II:GLYCINE GLYCYLTRANSFERASE"/>
    <property type="match status" value="1"/>
</dbReference>
<keyword evidence="6" id="KW-0961">Cell wall biogenesis/degradation</keyword>
<keyword evidence="4" id="KW-0573">Peptidoglycan synthesis</keyword>
<dbReference type="GO" id="GO:0009252">
    <property type="term" value="P:peptidoglycan biosynthetic process"/>
    <property type="evidence" value="ECO:0007669"/>
    <property type="project" value="UniProtKB-KW"/>
</dbReference>
<evidence type="ECO:0000256" key="5">
    <source>
        <dbReference type="ARBA" id="ARBA00023315"/>
    </source>
</evidence>
<dbReference type="EMBL" id="MGDE01000231">
    <property type="protein sequence ID" value="OGL43418.1"/>
    <property type="molecule type" value="Genomic_DNA"/>
</dbReference>
<evidence type="ECO:0000313" key="7">
    <source>
        <dbReference type="EMBL" id="OGL43418.1"/>
    </source>
</evidence>
<evidence type="ECO:0000256" key="6">
    <source>
        <dbReference type="ARBA" id="ARBA00023316"/>
    </source>
</evidence>
<accession>A0A1F7RQK2</accession>
<sequence>MFTYIMHMMQSDKTIPFSKKNNRGGAGFRYSNQNESRTDYYAEIDQADKNKWTELLTLFDDASIHQTWSAGSIMKGEGNLSHIVLKKGNEIVGICQVTLTMVPLFNIGVADVYNGPIWRKKGCDADIEIFCQMIASLKHEYALNRKLFLRIWPNEFDDGRDEFSTILERLGFRRNISVPHQRTLLLDISTSLEILRKNLGKTWRYDLMRAEKDNLCVTEGTGDDLYEVFLIQLGEMLGRKGFMPRVNYDKYRIIQKELPESLKMKIMVAEVQGRPVCSIICSAIGNTGIFLFGATADEGLKSNASKLL</sequence>
<name>A0A1F7RQK2_9BACT</name>
<keyword evidence="3" id="KW-0133">Cell shape</keyword>
<comment type="caution">
    <text evidence="7">The sequence shown here is derived from an EMBL/GenBank/DDBJ whole genome shotgun (WGS) entry which is preliminary data.</text>
</comment>
<dbReference type="PROSITE" id="PS51191">
    <property type="entry name" value="FEMABX"/>
    <property type="match status" value="1"/>
</dbReference>
<dbReference type="GO" id="GO:0071555">
    <property type="term" value="P:cell wall organization"/>
    <property type="evidence" value="ECO:0007669"/>
    <property type="project" value="UniProtKB-KW"/>
</dbReference>
<reference evidence="7 8" key="1">
    <citation type="journal article" date="2016" name="Nat. Commun.">
        <title>Thousands of microbial genomes shed light on interconnected biogeochemical processes in an aquifer system.</title>
        <authorList>
            <person name="Anantharaman K."/>
            <person name="Brown C.T."/>
            <person name="Hug L.A."/>
            <person name="Sharon I."/>
            <person name="Castelle C.J."/>
            <person name="Probst A.J."/>
            <person name="Thomas B.C."/>
            <person name="Singh A."/>
            <person name="Wilkins M.J."/>
            <person name="Karaoz U."/>
            <person name="Brodie E.L."/>
            <person name="Williams K.H."/>
            <person name="Hubbard S.S."/>
            <person name="Banfield J.F."/>
        </authorList>
    </citation>
    <scope>NUCLEOTIDE SEQUENCE [LARGE SCALE GENOMIC DNA]</scope>
</reference>
<organism evidence="7 8">
    <name type="scientific">Candidatus Schekmanbacteria bacterium RBG_16_38_10</name>
    <dbReference type="NCBI Taxonomy" id="1817879"/>
    <lineage>
        <taxon>Bacteria</taxon>
        <taxon>Candidatus Schekmaniibacteriota</taxon>
    </lineage>
</organism>
<evidence type="ECO:0000256" key="1">
    <source>
        <dbReference type="ARBA" id="ARBA00009943"/>
    </source>
</evidence>
<dbReference type="GO" id="GO:0008360">
    <property type="term" value="P:regulation of cell shape"/>
    <property type="evidence" value="ECO:0007669"/>
    <property type="project" value="UniProtKB-KW"/>
</dbReference>
<dbReference type="PANTHER" id="PTHR36174">
    <property type="entry name" value="LIPID II:GLYCINE GLYCYLTRANSFERASE"/>
    <property type="match status" value="1"/>
</dbReference>
<feature type="non-terminal residue" evidence="7">
    <location>
        <position position="308"/>
    </location>
</feature>
<dbReference type="GO" id="GO:0016755">
    <property type="term" value="F:aminoacyltransferase activity"/>
    <property type="evidence" value="ECO:0007669"/>
    <property type="project" value="InterPro"/>
</dbReference>